<accession>A0A2X0N7Z9</accession>
<protein>
    <submittedName>
        <fullName evidence="3">BZ3500_MvSof-1268-A1-R1_Chr2-3g05387 protein</fullName>
    </submittedName>
</protein>
<feature type="chain" id="PRO_5030060430" evidence="2">
    <location>
        <begin position="28"/>
        <end position="141"/>
    </location>
</feature>
<dbReference type="EMBL" id="FMWP01000011">
    <property type="protein sequence ID" value="SCZ87919.1"/>
    <property type="molecule type" value="Genomic_DNA"/>
</dbReference>
<feature type="region of interest" description="Disordered" evidence="1">
    <location>
        <begin position="28"/>
        <end position="62"/>
    </location>
</feature>
<evidence type="ECO:0000313" key="3">
    <source>
        <dbReference type="EMBL" id="SCZ87919.1"/>
    </source>
</evidence>
<proteinExistence type="predicted"/>
<evidence type="ECO:0000256" key="2">
    <source>
        <dbReference type="SAM" id="SignalP"/>
    </source>
</evidence>
<dbReference type="Proteomes" id="UP000249723">
    <property type="component" value="Unassembled WGS sequence"/>
</dbReference>
<evidence type="ECO:0000256" key="1">
    <source>
        <dbReference type="SAM" id="MobiDB-lite"/>
    </source>
</evidence>
<gene>
    <name evidence="3" type="ORF">BZ3500_MVSOF-1268-A1-R1_CHR2-3G05387</name>
</gene>
<organism evidence="3 4">
    <name type="scientific">Microbotryum saponariae</name>
    <dbReference type="NCBI Taxonomy" id="289078"/>
    <lineage>
        <taxon>Eukaryota</taxon>
        <taxon>Fungi</taxon>
        <taxon>Dikarya</taxon>
        <taxon>Basidiomycota</taxon>
        <taxon>Pucciniomycotina</taxon>
        <taxon>Microbotryomycetes</taxon>
        <taxon>Microbotryales</taxon>
        <taxon>Microbotryaceae</taxon>
        <taxon>Microbotryum</taxon>
    </lineage>
</organism>
<keyword evidence="4" id="KW-1185">Reference proteome</keyword>
<name>A0A2X0N7Z9_9BASI</name>
<reference evidence="4" key="1">
    <citation type="submission" date="2016-10" db="EMBL/GenBank/DDBJ databases">
        <authorList>
            <person name="Jeantristanb JTB J.-T."/>
            <person name="Ricardo R."/>
        </authorList>
    </citation>
    <scope>NUCLEOTIDE SEQUENCE [LARGE SCALE GENOMIC DNA]</scope>
</reference>
<dbReference type="AlphaFoldDB" id="A0A2X0N7Z9"/>
<evidence type="ECO:0000313" key="4">
    <source>
        <dbReference type="Proteomes" id="UP000249723"/>
    </source>
</evidence>
<keyword evidence="2" id="KW-0732">Signal</keyword>
<feature type="signal peptide" evidence="2">
    <location>
        <begin position="1"/>
        <end position="27"/>
    </location>
</feature>
<sequence>MHSPLSSLPAFVVFVLALATAVSLVPASPVPTTSRDKNKQVHLSPPRNEQTRKRSSATQRTNSMSHHFLHLYRCGTTGACGIKCQIHLPNYDKFENCISNCLAPYDIRIRYEHPDMNSTLWPPAYNKSSHEVPLLNLPCTE</sequence>